<name>A0A1F7WJV1_9BACT</name>
<comment type="caution">
    <text evidence="4">The sequence shown here is derived from an EMBL/GenBank/DDBJ whole genome shotgun (WGS) entry which is preliminary data.</text>
</comment>
<evidence type="ECO:0000256" key="1">
    <source>
        <dbReference type="ARBA" id="ARBA00022801"/>
    </source>
</evidence>
<evidence type="ECO:0000313" key="5">
    <source>
        <dbReference type="Proteomes" id="UP000176198"/>
    </source>
</evidence>
<dbReference type="GO" id="GO:0009341">
    <property type="term" value="C:beta-galactosidase complex"/>
    <property type="evidence" value="ECO:0007669"/>
    <property type="project" value="InterPro"/>
</dbReference>
<evidence type="ECO:0000259" key="3">
    <source>
        <dbReference type="Pfam" id="PF02449"/>
    </source>
</evidence>
<dbReference type="Gene3D" id="3.20.20.80">
    <property type="entry name" value="Glycosidases"/>
    <property type="match status" value="1"/>
</dbReference>
<feature type="domain" description="Glycoside hydrolase family 42 N-terminal" evidence="3">
    <location>
        <begin position="20"/>
        <end position="138"/>
    </location>
</feature>
<proteinExistence type="predicted"/>
<dbReference type="EMBL" id="MGFJ01000007">
    <property type="protein sequence ID" value="OGM03080.1"/>
    <property type="molecule type" value="Genomic_DNA"/>
</dbReference>
<evidence type="ECO:0000256" key="2">
    <source>
        <dbReference type="ARBA" id="ARBA00023295"/>
    </source>
</evidence>
<dbReference type="Proteomes" id="UP000176198">
    <property type="component" value="Unassembled WGS sequence"/>
</dbReference>
<gene>
    <name evidence="4" type="ORF">A2115_02390</name>
</gene>
<keyword evidence="2" id="KW-0326">Glycosidase</keyword>
<keyword evidence="1" id="KW-0378">Hydrolase</keyword>
<sequence length="321" mass="38423">MQLGATFSHPHLKWLGIKPQDAIKEYNKLGLEWIRLGTYWNEVETKEGKYDFSELDNLVQYCEKKKIKVVLTVGMRAPRWPEYYLPSWLTQELKLKYIKNFKLSDKRMTECTLRLINKTVNHYTTSTAIKVWQAENEPFEPYPSNFKMWWTINPPLLEKEIEVVTNIDNQRRILFTSSSFGHGVNKLIKNDVIENVDIVGLDVYPKHPVVLPIIENFPIYIKNFVKENSYRKLVGKIKRHQKKFWITELQAEPWEPGEVLTKKKNPPSFILEDFEKNLNFILKLNPEVVLFWGFEYWLYRKLKKNDDRYWNEAKRVILKYS</sequence>
<dbReference type="STRING" id="1802471.A2115_02390"/>
<evidence type="ECO:0000313" key="4">
    <source>
        <dbReference type="EMBL" id="OGM03080.1"/>
    </source>
</evidence>
<organism evidence="4 5">
    <name type="scientific">Candidatus Woesebacteria bacterium GWA1_41_8</name>
    <dbReference type="NCBI Taxonomy" id="1802471"/>
    <lineage>
        <taxon>Bacteria</taxon>
        <taxon>Candidatus Woeseibacteriota</taxon>
    </lineage>
</organism>
<reference evidence="4 5" key="1">
    <citation type="journal article" date="2016" name="Nat. Commun.">
        <title>Thousands of microbial genomes shed light on interconnected biogeochemical processes in an aquifer system.</title>
        <authorList>
            <person name="Anantharaman K."/>
            <person name="Brown C.T."/>
            <person name="Hug L.A."/>
            <person name="Sharon I."/>
            <person name="Castelle C.J."/>
            <person name="Probst A.J."/>
            <person name="Thomas B.C."/>
            <person name="Singh A."/>
            <person name="Wilkins M.J."/>
            <person name="Karaoz U."/>
            <person name="Brodie E.L."/>
            <person name="Williams K.H."/>
            <person name="Hubbard S.S."/>
            <person name="Banfield J.F."/>
        </authorList>
    </citation>
    <scope>NUCLEOTIDE SEQUENCE [LARGE SCALE GENOMIC DNA]</scope>
</reference>
<protein>
    <recommendedName>
        <fullName evidence="3">Glycoside hydrolase family 42 N-terminal domain-containing protein</fullName>
    </recommendedName>
</protein>
<dbReference type="AlphaFoldDB" id="A0A1F7WJV1"/>
<accession>A0A1F7WJV1</accession>
<dbReference type="Pfam" id="PF02449">
    <property type="entry name" value="Glyco_hydro_42"/>
    <property type="match status" value="1"/>
</dbReference>
<dbReference type="InterPro" id="IPR013529">
    <property type="entry name" value="Glyco_hydro_42_N"/>
</dbReference>
<dbReference type="InterPro" id="IPR017853">
    <property type="entry name" value="GH"/>
</dbReference>
<dbReference type="GO" id="GO:0005975">
    <property type="term" value="P:carbohydrate metabolic process"/>
    <property type="evidence" value="ECO:0007669"/>
    <property type="project" value="InterPro"/>
</dbReference>
<dbReference type="SUPFAM" id="SSF51445">
    <property type="entry name" value="(Trans)glycosidases"/>
    <property type="match status" value="1"/>
</dbReference>
<dbReference type="GO" id="GO:0004565">
    <property type="term" value="F:beta-galactosidase activity"/>
    <property type="evidence" value="ECO:0007669"/>
    <property type="project" value="InterPro"/>
</dbReference>